<comment type="caution">
    <text evidence="1">The sequence shown here is derived from an EMBL/GenBank/DDBJ whole genome shotgun (WGS) entry which is preliminary data.</text>
</comment>
<organism evidence="1 2">
    <name type="scientific">Protopolystoma xenopodis</name>
    <dbReference type="NCBI Taxonomy" id="117903"/>
    <lineage>
        <taxon>Eukaryota</taxon>
        <taxon>Metazoa</taxon>
        <taxon>Spiralia</taxon>
        <taxon>Lophotrochozoa</taxon>
        <taxon>Platyhelminthes</taxon>
        <taxon>Monogenea</taxon>
        <taxon>Polyopisthocotylea</taxon>
        <taxon>Polystomatidea</taxon>
        <taxon>Polystomatidae</taxon>
        <taxon>Protopolystoma</taxon>
    </lineage>
</organism>
<sequence length="102" mass="11697">MRWLGLLSDLPSSPPGCYLAPHVAGACFPPRWLLSRWVRRAASSSSARTNWATKERRHKMAFRTMASIFTIYHKNRYVTFTHSSSEVITSETGNSNSLFWMM</sequence>
<name>A0A448WRJ1_9PLAT</name>
<evidence type="ECO:0000313" key="2">
    <source>
        <dbReference type="Proteomes" id="UP000784294"/>
    </source>
</evidence>
<dbReference type="Proteomes" id="UP000784294">
    <property type="component" value="Unassembled WGS sequence"/>
</dbReference>
<dbReference type="EMBL" id="CAAALY010037065">
    <property type="protein sequence ID" value="VEL18447.1"/>
    <property type="molecule type" value="Genomic_DNA"/>
</dbReference>
<dbReference type="PROSITE" id="PS51257">
    <property type="entry name" value="PROKAR_LIPOPROTEIN"/>
    <property type="match status" value="1"/>
</dbReference>
<evidence type="ECO:0000313" key="1">
    <source>
        <dbReference type="EMBL" id="VEL18447.1"/>
    </source>
</evidence>
<proteinExistence type="predicted"/>
<dbReference type="AlphaFoldDB" id="A0A448WRJ1"/>
<keyword evidence="2" id="KW-1185">Reference proteome</keyword>
<reference evidence="1" key="1">
    <citation type="submission" date="2018-11" db="EMBL/GenBank/DDBJ databases">
        <authorList>
            <consortium name="Pathogen Informatics"/>
        </authorList>
    </citation>
    <scope>NUCLEOTIDE SEQUENCE</scope>
</reference>
<gene>
    <name evidence="1" type="ORF">PXEA_LOCUS11887</name>
</gene>
<protein>
    <submittedName>
        <fullName evidence="1">Uncharacterized protein</fullName>
    </submittedName>
</protein>
<accession>A0A448WRJ1</accession>